<evidence type="ECO:0000313" key="1">
    <source>
        <dbReference type="EMBL" id="GBM72086.1"/>
    </source>
</evidence>
<accession>A0A4Y2I4J1</accession>
<protein>
    <submittedName>
        <fullName evidence="1">Uncharacterized protein</fullName>
    </submittedName>
</protein>
<dbReference type="Proteomes" id="UP000499080">
    <property type="component" value="Unassembled WGS sequence"/>
</dbReference>
<comment type="caution">
    <text evidence="1">The sequence shown here is derived from an EMBL/GenBank/DDBJ whole genome shotgun (WGS) entry which is preliminary data.</text>
</comment>
<reference evidence="1 2" key="1">
    <citation type="journal article" date="2019" name="Sci. Rep.">
        <title>Orb-weaving spider Araneus ventricosus genome elucidates the spidroin gene catalogue.</title>
        <authorList>
            <person name="Kono N."/>
            <person name="Nakamura H."/>
            <person name="Ohtoshi R."/>
            <person name="Moran D.A.P."/>
            <person name="Shinohara A."/>
            <person name="Yoshida Y."/>
            <person name="Fujiwara M."/>
            <person name="Mori M."/>
            <person name="Tomita M."/>
            <person name="Arakawa K."/>
        </authorList>
    </citation>
    <scope>NUCLEOTIDE SEQUENCE [LARGE SCALE GENOMIC DNA]</scope>
</reference>
<proteinExistence type="predicted"/>
<dbReference type="AlphaFoldDB" id="A0A4Y2I4J1"/>
<keyword evidence="2" id="KW-1185">Reference proteome</keyword>
<organism evidence="1 2">
    <name type="scientific">Araneus ventricosus</name>
    <name type="common">Orbweaver spider</name>
    <name type="synonym">Epeira ventricosa</name>
    <dbReference type="NCBI Taxonomy" id="182803"/>
    <lineage>
        <taxon>Eukaryota</taxon>
        <taxon>Metazoa</taxon>
        <taxon>Ecdysozoa</taxon>
        <taxon>Arthropoda</taxon>
        <taxon>Chelicerata</taxon>
        <taxon>Arachnida</taxon>
        <taxon>Araneae</taxon>
        <taxon>Araneomorphae</taxon>
        <taxon>Entelegynae</taxon>
        <taxon>Araneoidea</taxon>
        <taxon>Araneidae</taxon>
        <taxon>Araneus</taxon>
    </lineage>
</organism>
<sequence length="77" mass="9199">MVLGTVESEILERNLDEWKRERKLADPYGRRRLEYRASTRKQYGYFRDISEMLYKGMILWELSGILKNSAGRCRVVP</sequence>
<gene>
    <name evidence="1" type="ORF">AVEN_266502_1</name>
</gene>
<evidence type="ECO:0000313" key="2">
    <source>
        <dbReference type="Proteomes" id="UP000499080"/>
    </source>
</evidence>
<name>A0A4Y2I4J1_ARAVE</name>
<dbReference type="EMBL" id="BGPR01002354">
    <property type="protein sequence ID" value="GBM72086.1"/>
    <property type="molecule type" value="Genomic_DNA"/>
</dbReference>